<comment type="caution">
    <text evidence="6">The sequence shown here is derived from an EMBL/GenBank/DDBJ whole genome shotgun (WGS) entry which is preliminary data.</text>
</comment>
<dbReference type="EMBL" id="JAGMWN010000006">
    <property type="protein sequence ID" value="MBP5857954.1"/>
    <property type="molecule type" value="Genomic_DNA"/>
</dbReference>
<evidence type="ECO:0000259" key="5">
    <source>
        <dbReference type="Pfam" id="PF00248"/>
    </source>
</evidence>
<evidence type="ECO:0000256" key="4">
    <source>
        <dbReference type="ARBA" id="ARBA00070119"/>
    </source>
</evidence>
<feature type="domain" description="NADP-dependent oxidoreductase" evidence="5">
    <location>
        <begin position="16"/>
        <end position="343"/>
    </location>
</feature>
<sequence>MEYRKLGRTDIEVSMICLGTMTWGEQNTEADGHAQIDRAIERGVNFIDTAEMYAVPTRKETAGRTEEILGSWLAENKAKRGDLVIATKVAGRAGKLSYLRPHLHGGETRLDRQSITEAVEGSLRRLGTDYIDLYQLHWPDRKTNTFGALNYRHQADDDPIPVEETLRALDDLVKAGKVRTVGLSNETPWGMMEFARVAEREGLARVVSCQNPYNLLMRNYEFGCAEVSMREDMGLLAYSPLAMGVLSGKYLDGQWPEGARLTLFGDEFKRYLSDRARRETAKYVDIAKRHGLDPSAMACAFVNRRPFVTSNIIGARTMDQLEVLLDSADLDLSQEVLGEIEAIHAETPIGY</sequence>
<dbReference type="InterPro" id="IPR036812">
    <property type="entry name" value="NAD(P)_OxRdtase_dom_sf"/>
</dbReference>
<dbReference type="GO" id="GO:0016491">
    <property type="term" value="F:oxidoreductase activity"/>
    <property type="evidence" value="ECO:0007669"/>
    <property type="project" value="UniProtKB-KW"/>
</dbReference>
<dbReference type="SUPFAM" id="SSF51430">
    <property type="entry name" value="NAD(P)-linked oxidoreductase"/>
    <property type="match status" value="1"/>
</dbReference>
<accession>A0A8J7S3D1</accession>
<dbReference type="CDD" id="cd19094">
    <property type="entry name" value="AKR_Tas-like"/>
    <property type="match status" value="1"/>
</dbReference>
<comment type="similarity">
    <text evidence="3">Belongs to the aldo/keto reductase family. Aldo/keto reductase 2 subfamily.</text>
</comment>
<evidence type="ECO:0000256" key="3">
    <source>
        <dbReference type="ARBA" id="ARBA00038157"/>
    </source>
</evidence>
<dbReference type="PANTHER" id="PTHR43364:SF4">
    <property type="entry name" value="NAD(P)-LINKED OXIDOREDUCTASE SUPERFAMILY PROTEIN"/>
    <property type="match status" value="1"/>
</dbReference>
<keyword evidence="2" id="KW-0560">Oxidoreductase</keyword>
<dbReference type="Gene3D" id="3.20.20.100">
    <property type="entry name" value="NADP-dependent oxidoreductase domain"/>
    <property type="match status" value="1"/>
</dbReference>
<dbReference type="Proteomes" id="UP000672602">
    <property type="component" value="Unassembled WGS sequence"/>
</dbReference>
<proteinExistence type="inferred from homology"/>
<keyword evidence="7" id="KW-1185">Reference proteome</keyword>
<evidence type="ECO:0000313" key="7">
    <source>
        <dbReference type="Proteomes" id="UP000672602"/>
    </source>
</evidence>
<evidence type="ECO:0000313" key="6">
    <source>
        <dbReference type="EMBL" id="MBP5857954.1"/>
    </source>
</evidence>
<keyword evidence="1" id="KW-0521">NADP</keyword>
<dbReference type="InterPro" id="IPR023210">
    <property type="entry name" value="NADP_OxRdtase_dom"/>
</dbReference>
<dbReference type="Pfam" id="PF00248">
    <property type="entry name" value="Aldo_ket_red"/>
    <property type="match status" value="1"/>
</dbReference>
<dbReference type="AlphaFoldDB" id="A0A8J7S3D1"/>
<evidence type="ECO:0000256" key="1">
    <source>
        <dbReference type="ARBA" id="ARBA00022857"/>
    </source>
</evidence>
<dbReference type="RefSeq" id="WP_210682546.1">
    <property type="nucleotide sequence ID" value="NZ_JAGMWN010000006.1"/>
</dbReference>
<evidence type="ECO:0000256" key="2">
    <source>
        <dbReference type="ARBA" id="ARBA00023002"/>
    </source>
</evidence>
<gene>
    <name evidence="6" type="ORF">KAJ83_13120</name>
</gene>
<dbReference type="InterPro" id="IPR050523">
    <property type="entry name" value="AKR_Detox_Biosynth"/>
</dbReference>
<dbReference type="FunFam" id="3.20.20.100:FF:000005">
    <property type="entry name" value="NADP(H)-dependent aldo-keto reductase"/>
    <property type="match status" value="1"/>
</dbReference>
<name>A0A8J7S3D1_9PROT</name>
<reference evidence="6" key="1">
    <citation type="submission" date="2021-04" db="EMBL/GenBank/DDBJ databases">
        <authorList>
            <person name="Zhang D.-C."/>
        </authorList>
    </citation>
    <scope>NUCLEOTIDE SEQUENCE</scope>
    <source>
        <strain evidence="6">CGMCC 1.15697</strain>
    </source>
</reference>
<organism evidence="6 7">
    <name type="scientific">Marivibrio halodurans</name>
    <dbReference type="NCBI Taxonomy" id="2039722"/>
    <lineage>
        <taxon>Bacteria</taxon>
        <taxon>Pseudomonadati</taxon>
        <taxon>Pseudomonadota</taxon>
        <taxon>Alphaproteobacteria</taxon>
        <taxon>Rhodospirillales</taxon>
        <taxon>Rhodospirillaceae</taxon>
        <taxon>Marivibrio</taxon>
    </lineage>
</organism>
<protein>
    <recommendedName>
        <fullName evidence="4">Protein tas</fullName>
    </recommendedName>
</protein>
<dbReference type="PANTHER" id="PTHR43364">
    <property type="entry name" value="NADH-SPECIFIC METHYLGLYOXAL REDUCTASE-RELATED"/>
    <property type="match status" value="1"/>
</dbReference>